<dbReference type="EMBL" id="HACM01009092">
    <property type="protein sequence ID" value="CRZ09534.1"/>
    <property type="molecule type" value="Transcribed_RNA"/>
</dbReference>
<feature type="transmembrane region" description="Helical" evidence="10">
    <location>
        <begin position="30"/>
        <end position="50"/>
    </location>
</feature>
<evidence type="ECO:0000313" key="11">
    <source>
        <dbReference type="EMBL" id="CRZ09534.1"/>
    </source>
</evidence>
<keyword evidence="8 10" id="KW-1133">Transmembrane helix</keyword>
<keyword evidence="9 10" id="KW-0472">Membrane</keyword>
<feature type="transmembrane region" description="Helical" evidence="10">
    <location>
        <begin position="90"/>
        <end position="108"/>
    </location>
</feature>
<evidence type="ECO:0000256" key="5">
    <source>
        <dbReference type="ARBA" id="ARBA00022692"/>
    </source>
</evidence>
<dbReference type="GO" id="GO:0043048">
    <property type="term" value="P:dolichyl monophosphate biosynthetic process"/>
    <property type="evidence" value="ECO:0007669"/>
    <property type="project" value="TreeGrafter"/>
</dbReference>
<keyword evidence="4" id="KW-0808">Transferase</keyword>
<feature type="transmembrane region" description="Helical" evidence="10">
    <location>
        <begin position="420"/>
        <end position="451"/>
    </location>
</feature>
<dbReference type="PANTHER" id="PTHR13205:SF15">
    <property type="entry name" value="DOLICHOL KINASE"/>
    <property type="match status" value="1"/>
</dbReference>
<evidence type="ECO:0000256" key="6">
    <source>
        <dbReference type="ARBA" id="ARBA00022777"/>
    </source>
</evidence>
<dbReference type="InterPro" id="IPR032974">
    <property type="entry name" value="Polypren_kinase"/>
</dbReference>
<protein>
    <recommendedName>
        <fullName evidence="3">dolichol kinase</fullName>
        <ecNumber evidence="3">2.7.1.108</ecNumber>
    </recommendedName>
</protein>
<feature type="transmembrane region" description="Helical" evidence="10">
    <location>
        <begin position="62"/>
        <end position="83"/>
    </location>
</feature>
<evidence type="ECO:0000256" key="1">
    <source>
        <dbReference type="ARBA" id="ARBA00004477"/>
    </source>
</evidence>
<comment type="subcellular location">
    <subcellularLocation>
        <location evidence="1">Endoplasmic reticulum membrane</location>
        <topology evidence="1">Multi-pass membrane protein</topology>
    </subcellularLocation>
</comment>
<feature type="transmembrane region" description="Helical" evidence="10">
    <location>
        <begin position="324"/>
        <end position="355"/>
    </location>
</feature>
<evidence type="ECO:0000256" key="9">
    <source>
        <dbReference type="ARBA" id="ARBA00023136"/>
    </source>
</evidence>
<keyword evidence="5 10" id="KW-0812">Transmembrane</keyword>
<feature type="transmembrane region" description="Helical" evidence="10">
    <location>
        <begin position="249"/>
        <end position="268"/>
    </location>
</feature>
<feature type="transmembrane region" description="Helical" evidence="10">
    <location>
        <begin position="164"/>
        <end position="189"/>
    </location>
</feature>
<evidence type="ECO:0000256" key="4">
    <source>
        <dbReference type="ARBA" id="ARBA00022679"/>
    </source>
</evidence>
<evidence type="ECO:0000256" key="7">
    <source>
        <dbReference type="ARBA" id="ARBA00022824"/>
    </source>
</evidence>
<dbReference type="PANTHER" id="PTHR13205">
    <property type="entry name" value="TRANSMEMBRANE PROTEIN 15-RELATED"/>
    <property type="match status" value="1"/>
</dbReference>
<dbReference type="EC" id="2.7.1.108" evidence="3"/>
<comment type="similarity">
    <text evidence="2">Belongs to the polyprenol kinase family.</text>
</comment>
<feature type="transmembrane region" description="Helical" evidence="10">
    <location>
        <begin position="457"/>
        <end position="476"/>
    </location>
</feature>
<evidence type="ECO:0000256" key="2">
    <source>
        <dbReference type="ARBA" id="ARBA00010794"/>
    </source>
</evidence>
<organism evidence="11">
    <name type="scientific">Spongospora subterranea</name>
    <dbReference type="NCBI Taxonomy" id="70186"/>
    <lineage>
        <taxon>Eukaryota</taxon>
        <taxon>Sar</taxon>
        <taxon>Rhizaria</taxon>
        <taxon>Endomyxa</taxon>
        <taxon>Phytomyxea</taxon>
        <taxon>Plasmodiophorida</taxon>
        <taxon>Plasmodiophoridae</taxon>
        <taxon>Spongospora</taxon>
    </lineage>
</organism>
<evidence type="ECO:0000256" key="8">
    <source>
        <dbReference type="ARBA" id="ARBA00022989"/>
    </source>
</evidence>
<dbReference type="GO" id="GO:0005789">
    <property type="term" value="C:endoplasmic reticulum membrane"/>
    <property type="evidence" value="ECO:0007669"/>
    <property type="project" value="UniProtKB-SubCell"/>
</dbReference>
<evidence type="ECO:0000256" key="10">
    <source>
        <dbReference type="SAM" id="Phobius"/>
    </source>
</evidence>
<dbReference type="AlphaFoldDB" id="A0A0H5RLD1"/>
<feature type="transmembrane region" description="Helical" evidence="10">
    <location>
        <begin position="120"/>
        <end position="143"/>
    </location>
</feature>
<accession>A0A0H5RLD1</accession>
<feature type="transmembrane region" description="Helical" evidence="10">
    <location>
        <begin position="395"/>
        <end position="413"/>
    </location>
</feature>
<name>A0A0H5RLD1_9EUKA</name>
<feature type="transmembrane region" description="Helical" evidence="10">
    <location>
        <begin position="209"/>
        <end position="228"/>
    </location>
</feature>
<proteinExistence type="inferred from homology"/>
<sequence>MDTNHRSASMAWIESICILYLCSNSSQSPLVSPLLISLALSSILAQYFYIPKKTLPFPRLGSGPGLVIGLTTLPILTACQLHIGLEHSPLLFHLSIVNAVLSLVQYAFPHDDRSVSSLLGAIFSLAIGGHIGDIIRVTIVLRFQLYYMHILAHRLPHCFTFGEAHIISTLISFFVCNGLFHLFSTVFFFLPFFVKVHPIIALNDSLLTIAQYAILATAMIVWAEAHLLSDRVVGAKNVEDLDERVSSEFLARIVLIVLFVHFCVMIMVDHEPISFMLLYLIRSPVRIMLCVFWAMCLMLSLVSFKRLEASCQLRTIVARKLYHLLISAIVIPGVVIDPIFTALALLAMLMIFTIFEVVRVSKMFTISHVLESYMREYIDCKSEAILVGRDSGSVILSHIYLLLGCSFPLFMHLPSISTPLFVLLSLAGVIALGIADAVASIIGVCFGSVYWPGSNKTLQGSLAAFVATSIASYAFIGDQPVLFRQLLCPAIISTLLEASMDQIDNLFLPLLYYASLVVAVR</sequence>
<reference evidence="11" key="1">
    <citation type="submission" date="2015-04" db="EMBL/GenBank/DDBJ databases">
        <title>The genome sequence of the plant pathogenic Rhizarian Plasmodiophora brassicae reveals insights in its biotrophic life cycle and the origin of chitin synthesis.</title>
        <authorList>
            <person name="Schwelm A."/>
            <person name="Fogelqvist J."/>
            <person name="Knaust A."/>
            <person name="Julke S."/>
            <person name="Lilja T."/>
            <person name="Dhandapani V."/>
            <person name="Bonilla-Rosso G."/>
            <person name="Karlsson M."/>
            <person name="Shevchenko A."/>
            <person name="Choi S.R."/>
            <person name="Kim H.G."/>
            <person name="Park J.Y."/>
            <person name="Lim Y.P."/>
            <person name="Ludwig-Muller J."/>
            <person name="Dixelius C."/>
        </authorList>
    </citation>
    <scope>NUCLEOTIDE SEQUENCE</scope>
    <source>
        <tissue evidence="11">Potato root galls</tissue>
    </source>
</reference>
<dbReference type="GO" id="GO:0004168">
    <property type="term" value="F:dolichol kinase activity"/>
    <property type="evidence" value="ECO:0007669"/>
    <property type="project" value="UniProtKB-EC"/>
</dbReference>
<evidence type="ECO:0000256" key="3">
    <source>
        <dbReference type="ARBA" id="ARBA00012132"/>
    </source>
</evidence>
<keyword evidence="6" id="KW-0418">Kinase</keyword>
<feature type="transmembrane region" description="Helical" evidence="10">
    <location>
        <begin position="283"/>
        <end position="304"/>
    </location>
</feature>
<keyword evidence="7" id="KW-0256">Endoplasmic reticulum</keyword>